<protein>
    <recommendedName>
        <fullName evidence="3">Transposase</fullName>
    </recommendedName>
</protein>
<proteinExistence type="predicted"/>
<name>A0ABN4TPI9_9BURK</name>
<evidence type="ECO:0008006" key="3">
    <source>
        <dbReference type="Google" id="ProtNLM"/>
    </source>
</evidence>
<keyword evidence="2" id="KW-1185">Reference proteome</keyword>
<accession>A0ABN4TPI9</accession>
<evidence type="ECO:0000313" key="2">
    <source>
        <dbReference type="Proteomes" id="UP000177515"/>
    </source>
</evidence>
<dbReference type="Proteomes" id="UP000177515">
    <property type="component" value="Chromosome 2"/>
</dbReference>
<organism evidence="1 2">
    <name type="scientific">Cupriavidus malaysiensis</name>
    <dbReference type="NCBI Taxonomy" id="367825"/>
    <lineage>
        <taxon>Bacteria</taxon>
        <taxon>Pseudomonadati</taxon>
        <taxon>Pseudomonadota</taxon>
        <taxon>Betaproteobacteria</taxon>
        <taxon>Burkholderiales</taxon>
        <taxon>Burkholderiaceae</taxon>
        <taxon>Cupriavidus</taxon>
    </lineage>
</organism>
<sequence length="99" mass="10689">MWAVVERGKALSSLAIEDALAHRAFLRRPTPHQQRAATAGGHSGDVVCDVMLAAVEQRFDTAQPTECLTDNGSACIDHRTCSFALGLEHADHARVLIPK</sequence>
<reference evidence="1 2" key="1">
    <citation type="submission" date="2016-10" db="EMBL/GenBank/DDBJ databases">
        <title>Complete genome sequences of three Cupriavidus strains isolated from various Malaysian environments.</title>
        <authorList>
            <person name="Abdullah A.A.-A."/>
            <person name="Shafie N.A.H."/>
            <person name="Lau N.S."/>
        </authorList>
    </citation>
    <scope>NUCLEOTIDE SEQUENCE [LARGE SCALE GENOMIC DNA]</scope>
    <source>
        <strain evidence="1 2">USMAA1020</strain>
    </source>
</reference>
<dbReference type="EMBL" id="CP017755">
    <property type="protein sequence ID" value="AOZ08913.1"/>
    <property type="molecule type" value="Genomic_DNA"/>
</dbReference>
<gene>
    <name evidence="1" type="ORF">BKK80_23845</name>
</gene>
<evidence type="ECO:0000313" key="1">
    <source>
        <dbReference type="EMBL" id="AOZ08913.1"/>
    </source>
</evidence>